<dbReference type="GO" id="GO:0005509">
    <property type="term" value="F:calcium ion binding"/>
    <property type="evidence" value="ECO:0007669"/>
    <property type="project" value="InterPro"/>
</dbReference>
<keyword evidence="1" id="KW-0677">Repeat</keyword>
<dbReference type="PROSITE" id="PS51897">
    <property type="entry name" value="ANNEXIN_2"/>
    <property type="match status" value="1"/>
</dbReference>
<dbReference type="GO" id="GO:0005544">
    <property type="term" value="F:calcium-dependent phospholipid binding"/>
    <property type="evidence" value="ECO:0007669"/>
    <property type="project" value="InterPro"/>
</dbReference>
<dbReference type="AlphaFoldDB" id="A0AAN8Z582"/>
<evidence type="ECO:0000313" key="4">
    <source>
        <dbReference type="Proteomes" id="UP001370490"/>
    </source>
</evidence>
<dbReference type="GO" id="GO:0005737">
    <property type="term" value="C:cytoplasm"/>
    <property type="evidence" value="ECO:0007669"/>
    <property type="project" value="TreeGrafter"/>
</dbReference>
<name>A0AAN8Z582_9MAGN</name>
<dbReference type="GO" id="GO:0005886">
    <property type="term" value="C:plasma membrane"/>
    <property type="evidence" value="ECO:0007669"/>
    <property type="project" value="TreeGrafter"/>
</dbReference>
<dbReference type="InterPro" id="IPR037104">
    <property type="entry name" value="Annexin_sf"/>
</dbReference>
<keyword evidence="4" id="KW-1185">Reference proteome</keyword>
<dbReference type="GO" id="GO:0001786">
    <property type="term" value="F:phosphatidylserine binding"/>
    <property type="evidence" value="ECO:0007669"/>
    <property type="project" value="TreeGrafter"/>
</dbReference>
<feature type="non-terminal residue" evidence="3">
    <location>
        <position position="1"/>
    </location>
</feature>
<protein>
    <submittedName>
        <fullName evidence="3">Annexin repeat</fullName>
    </submittedName>
</protein>
<evidence type="ECO:0000256" key="1">
    <source>
        <dbReference type="ARBA" id="ARBA00022737"/>
    </source>
</evidence>
<dbReference type="SUPFAM" id="SSF47874">
    <property type="entry name" value="Annexin"/>
    <property type="match status" value="1"/>
</dbReference>
<dbReference type="EMBL" id="JBAMMX010000016">
    <property type="protein sequence ID" value="KAK6925352.1"/>
    <property type="molecule type" value="Genomic_DNA"/>
</dbReference>
<dbReference type="Gene3D" id="1.10.220.10">
    <property type="entry name" value="Annexin"/>
    <property type="match status" value="2"/>
</dbReference>
<dbReference type="GO" id="GO:0009408">
    <property type="term" value="P:response to heat"/>
    <property type="evidence" value="ECO:0007669"/>
    <property type="project" value="TreeGrafter"/>
</dbReference>
<comment type="caution">
    <text evidence="3">The sequence shown here is derived from an EMBL/GenBank/DDBJ whole genome shotgun (WGS) entry which is preliminary data.</text>
</comment>
<proteinExistence type="predicted"/>
<gene>
    <name evidence="3" type="ORF">RJ641_009678</name>
</gene>
<dbReference type="GO" id="GO:0009409">
    <property type="term" value="P:response to cold"/>
    <property type="evidence" value="ECO:0007669"/>
    <property type="project" value="TreeGrafter"/>
</dbReference>
<reference evidence="3 4" key="1">
    <citation type="submission" date="2023-12" db="EMBL/GenBank/DDBJ databases">
        <title>A high-quality genome assembly for Dillenia turbinata (Dilleniales).</title>
        <authorList>
            <person name="Chanderbali A."/>
        </authorList>
    </citation>
    <scope>NUCLEOTIDE SEQUENCE [LARGE SCALE GENOMIC DNA]</scope>
    <source>
        <strain evidence="3">LSX21</strain>
        <tissue evidence="3">Leaf</tissue>
    </source>
</reference>
<dbReference type="PANTHER" id="PTHR10502:SF207">
    <property type="entry name" value="OS09G0368850 PROTEIN"/>
    <property type="match status" value="1"/>
</dbReference>
<dbReference type="PANTHER" id="PTHR10502">
    <property type="entry name" value="ANNEXIN"/>
    <property type="match status" value="1"/>
</dbReference>
<accession>A0AAN8Z582</accession>
<evidence type="ECO:0000256" key="2">
    <source>
        <dbReference type="ARBA" id="ARBA00023216"/>
    </source>
</evidence>
<evidence type="ECO:0000313" key="3">
    <source>
        <dbReference type="EMBL" id="KAK6925352.1"/>
    </source>
</evidence>
<keyword evidence="2" id="KW-0041">Annexin</keyword>
<dbReference type="GO" id="GO:0009651">
    <property type="term" value="P:response to salt stress"/>
    <property type="evidence" value="ECO:0007669"/>
    <property type="project" value="TreeGrafter"/>
</dbReference>
<dbReference type="InterPro" id="IPR018502">
    <property type="entry name" value="Annexin_repeat"/>
</dbReference>
<sequence>NAPTNDQNLVEILLRGNSQEFKHIRHTYYTLYHQDLLEVVSTTQKCKLLLRAICLRMREPQERDAEILRNSIYGGSINFNILIEIVCTRPSSELHCIKLAYGNRYHSDIEQDVALKTTGGFKEVFMHGIHNSMPIWLS</sequence>
<dbReference type="Pfam" id="PF00191">
    <property type="entry name" value="Annexin"/>
    <property type="match status" value="1"/>
</dbReference>
<dbReference type="Proteomes" id="UP001370490">
    <property type="component" value="Unassembled WGS sequence"/>
</dbReference>
<organism evidence="3 4">
    <name type="scientific">Dillenia turbinata</name>
    <dbReference type="NCBI Taxonomy" id="194707"/>
    <lineage>
        <taxon>Eukaryota</taxon>
        <taxon>Viridiplantae</taxon>
        <taxon>Streptophyta</taxon>
        <taxon>Embryophyta</taxon>
        <taxon>Tracheophyta</taxon>
        <taxon>Spermatophyta</taxon>
        <taxon>Magnoliopsida</taxon>
        <taxon>eudicotyledons</taxon>
        <taxon>Gunneridae</taxon>
        <taxon>Pentapetalae</taxon>
        <taxon>Dilleniales</taxon>
        <taxon>Dilleniaceae</taxon>
        <taxon>Dillenia</taxon>
    </lineage>
</organism>
<dbReference type="GO" id="GO:0009414">
    <property type="term" value="P:response to water deprivation"/>
    <property type="evidence" value="ECO:0007669"/>
    <property type="project" value="TreeGrafter"/>
</dbReference>